<proteinExistence type="predicted"/>
<dbReference type="PANTHER" id="PTHR44051:SF21">
    <property type="entry name" value="GLUTATHIONE S-TRANSFERASE FAMILY PROTEIN"/>
    <property type="match status" value="1"/>
</dbReference>
<dbReference type="SFLD" id="SFLDS00019">
    <property type="entry name" value="Glutathione_Transferase_(cytos"/>
    <property type="match status" value="1"/>
</dbReference>
<dbReference type="SUPFAM" id="SSF47616">
    <property type="entry name" value="GST C-terminal domain-like"/>
    <property type="match status" value="1"/>
</dbReference>
<dbReference type="PANTHER" id="PTHR44051">
    <property type="entry name" value="GLUTATHIONE S-TRANSFERASE-RELATED"/>
    <property type="match status" value="1"/>
</dbReference>
<dbReference type="GO" id="GO:0016740">
    <property type="term" value="F:transferase activity"/>
    <property type="evidence" value="ECO:0007669"/>
    <property type="project" value="UniProtKB-KW"/>
</dbReference>
<dbReference type="Pfam" id="PF02798">
    <property type="entry name" value="GST_N"/>
    <property type="match status" value="1"/>
</dbReference>
<organism evidence="2 3">
    <name type="scientific">Uabimicrobium amorphum</name>
    <dbReference type="NCBI Taxonomy" id="2596890"/>
    <lineage>
        <taxon>Bacteria</taxon>
        <taxon>Pseudomonadati</taxon>
        <taxon>Planctomycetota</taxon>
        <taxon>Candidatus Uabimicrobiia</taxon>
        <taxon>Candidatus Uabimicrobiales</taxon>
        <taxon>Candidatus Uabimicrobiaceae</taxon>
        <taxon>Candidatus Uabimicrobium</taxon>
    </lineage>
</organism>
<protein>
    <submittedName>
        <fullName evidence="2">Glutathione S-transferase</fullName>
    </submittedName>
</protein>
<dbReference type="SUPFAM" id="SSF52833">
    <property type="entry name" value="Thioredoxin-like"/>
    <property type="match status" value="1"/>
</dbReference>
<evidence type="ECO:0000313" key="2">
    <source>
        <dbReference type="EMBL" id="BBM83367.1"/>
    </source>
</evidence>
<keyword evidence="2" id="KW-0808">Transferase</keyword>
<reference evidence="2 3" key="1">
    <citation type="submission" date="2019-08" db="EMBL/GenBank/DDBJ databases">
        <title>Complete genome sequence of Candidatus Uab amorphum.</title>
        <authorList>
            <person name="Shiratori T."/>
            <person name="Suzuki S."/>
            <person name="Kakizawa Y."/>
            <person name="Ishida K."/>
        </authorList>
    </citation>
    <scope>NUCLEOTIDE SEQUENCE [LARGE SCALE GENOMIC DNA]</scope>
    <source>
        <strain evidence="2 3">SRT547</strain>
    </source>
</reference>
<dbReference type="AlphaFoldDB" id="A0A5S9IKU2"/>
<sequence>MSLTLYYTPRSRSFCALWLLEELGLEYKLESFDISAGRHKQADYLLLNPMGKVPLVMDGDIPVSELAAIAIYLSDRYSKERLSPAIRSSERPAYLKWILFSSALMEPAYAEKMFNWEIPARRSIAWSSFDQMLEILTNHIAQNTWVLGDKFSSADVLIGSNLHVGQVVLGIIPKEGPIAEYLLRLTKRDGFIRAMDIEKRESDRFPMKA</sequence>
<dbReference type="InterPro" id="IPR004045">
    <property type="entry name" value="Glutathione_S-Trfase_N"/>
</dbReference>
<dbReference type="Gene3D" id="1.20.1050.10">
    <property type="match status" value="1"/>
</dbReference>
<dbReference type="RefSeq" id="WP_151967568.1">
    <property type="nucleotide sequence ID" value="NZ_AP019860.1"/>
</dbReference>
<evidence type="ECO:0000313" key="3">
    <source>
        <dbReference type="Proteomes" id="UP000326354"/>
    </source>
</evidence>
<evidence type="ECO:0000259" key="1">
    <source>
        <dbReference type="PROSITE" id="PS50404"/>
    </source>
</evidence>
<dbReference type="SFLD" id="SFLDG01150">
    <property type="entry name" value="Main.1:_Beta-like"/>
    <property type="match status" value="1"/>
</dbReference>
<accession>A0A5S9IKU2</accession>
<dbReference type="SFLD" id="SFLDG00358">
    <property type="entry name" value="Main_(cytGST)"/>
    <property type="match status" value="1"/>
</dbReference>
<dbReference type="Gene3D" id="3.40.30.10">
    <property type="entry name" value="Glutaredoxin"/>
    <property type="match status" value="1"/>
</dbReference>
<keyword evidence="3" id="KW-1185">Reference proteome</keyword>
<dbReference type="EMBL" id="AP019860">
    <property type="protein sequence ID" value="BBM83367.1"/>
    <property type="molecule type" value="Genomic_DNA"/>
</dbReference>
<dbReference type="Proteomes" id="UP000326354">
    <property type="component" value="Chromosome"/>
</dbReference>
<gene>
    <name evidence="2" type="ORF">UABAM_01719</name>
</gene>
<dbReference type="InterPro" id="IPR036249">
    <property type="entry name" value="Thioredoxin-like_sf"/>
</dbReference>
<dbReference type="OrthoDB" id="465590at2"/>
<dbReference type="PROSITE" id="PS50404">
    <property type="entry name" value="GST_NTER"/>
    <property type="match status" value="1"/>
</dbReference>
<feature type="domain" description="GST N-terminal" evidence="1">
    <location>
        <begin position="1"/>
        <end position="81"/>
    </location>
</feature>
<dbReference type="InterPro" id="IPR036282">
    <property type="entry name" value="Glutathione-S-Trfase_C_sf"/>
</dbReference>
<name>A0A5S9IKU2_UABAM</name>
<dbReference type="InterPro" id="IPR040079">
    <property type="entry name" value="Glutathione_S-Trfase"/>
</dbReference>
<dbReference type="KEGG" id="uam:UABAM_01719"/>